<sequence>MDLIPEGSKVAAPGTSRKALIADDDEAWTAPSSPAFVQLKFPSPVDPTRIALTFQGGFVPTSVAVTATTEAGEVTGTVYPEDKNARQILE</sequence>
<dbReference type="KEGG" id="tasa:A1Q1_07750"/>
<dbReference type="RefSeq" id="XP_014182237.1">
    <property type="nucleotide sequence ID" value="XM_014326762.1"/>
</dbReference>
<organism evidence="1 2">
    <name type="scientific">Trichosporon asahii var. asahii (strain ATCC 90039 / CBS 2479 / JCM 2466 / KCTC 7840 / NBRC 103889/ NCYC 2677 / UAMH 7654)</name>
    <name type="common">Yeast</name>
    <dbReference type="NCBI Taxonomy" id="1186058"/>
    <lineage>
        <taxon>Eukaryota</taxon>
        <taxon>Fungi</taxon>
        <taxon>Dikarya</taxon>
        <taxon>Basidiomycota</taxon>
        <taxon>Agaricomycotina</taxon>
        <taxon>Tremellomycetes</taxon>
        <taxon>Trichosporonales</taxon>
        <taxon>Trichosporonaceae</taxon>
        <taxon>Trichosporon</taxon>
    </lineage>
</organism>
<dbReference type="HOGENOM" id="CLU_2442436_0_0_1"/>
<comment type="caution">
    <text evidence="1">The sequence shown here is derived from an EMBL/GenBank/DDBJ whole genome shotgun (WGS) entry which is preliminary data.</text>
</comment>
<evidence type="ECO:0000313" key="2">
    <source>
        <dbReference type="Proteomes" id="UP000002748"/>
    </source>
</evidence>
<dbReference type="Proteomes" id="UP000002748">
    <property type="component" value="Unassembled WGS sequence"/>
</dbReference>
<dbReference type="EMBL" id="ALBS01000075">
    <property type="protein sequence ID" value="EJT51060.1"/>
    <property type="molecule type" value="Genomic_DNA"/>
</dbReference>
<dbReference type="AlphaFoldDB" id="J4UHL1"/>
<evidence type="ECO:0000313" key="1">
    <source>
        <dbReference type="EMBL" id="EJT51060.1"/>
    </source>
</evidence>
<reference evidence="1 2" key="1">
    <citation type="journal article" date="2012" name="Eukaryot. Cell">
        <title>Draft genome sequence of CBS 2479, the standard type strain of Trichosporon asahii.</title>
        <authorList>
            <person name="Yang R.Y."/>
            <person name="Li H.T."/>
            <person name="Zhu H."/>
            <person name="Zhou G.P."/>
            <person name="Wang M."/>
            <person name="Wang L."/>
        </authorList>
    </citation>
    <scope>NUCLEOTIDE SEQUENCE [LARGE SCALE GENOMIC DNA]</scope>
    <source>
        <strain evidence="2">ATCC 90039 / CBS 2479 / JCM 2466 / KCTC 7840 / NCYC 2677 / UAMH 7654</strain>
    </source>
</reference>
<proteinExistence type="predicted"/>
<protein>
    <submittedName>
        <fullName evidence="1">Uncharacterized protein</fullName>
    </submittedName>
</protein>
<gene>
    <name evidence="1" type="ORF">A1Q1_07750</name>
</gene>
<dbReference type="VEuPathDB" id="FungiDB:A1Q1_07750"/>
<name>J4UHL1_TRIAS</name>
<dbReference type="GeneID" id="25991262"/>
<accession>J4UHL1</accession>
<dbReference type="OrthoDB" id="10052260at2759"/>